<dbReference type="InterPro" id="IPR050635">
    <property type="entry name" value="ATPase_protein_8"/>
</dbReference>
<geneLocation type="mitochondrion" evidence="17"/>
<accession>C4IX96</accession>
<evidence type="ECO:0000256" key="1">
    <source>
        <dbReference type="ARBA" id="ARBA00004304"/>
    </source>
</evidence>
<keyword evidence="9 14" id="KW-0496">Mitochondrion</keyword>
<keyword evidence="11" id="KW-0066">ATP synthesis</keyword>
<protein>
    <recommendedName>
        <fullName evidence="14">ATP synthase complex subunit 8</fullName>
    </recommendedName>
</protein>
<evidence type="ECO:0000256" key="9">
    <source>
        <dbReference type="ARBA" id="ARBA00023128"/>
    </source>
</evidence>
<dbReference type="PANTHER" id="PTHR39937:SF1">
    <property type="entry name" value="ATP SYNTHASE PROTEIN 8"/>
    <property type="match status" value="1"/>
</dbReference>
<dbReference type="EMBL" id="AP009503">
    <property type="protein sequence ID" value="BAJ54263.1"/>
    <property type="molecule type" value="Genomic_DNA"/>
</dbReference>
<feature type="region of interest" description="Disordered" evidence="15">
    <location>
        <begin position="35"/>
        <end position="55"/>
    </location>
</feature>
<dbReference type="GO" id="GO:0015986">
    <property type="term" value="P:proton motive force-driven ATP synthesis"/>
    <property type="evidence" value="ECO:0007669"/>
    <property type="project" value="InterPro"/>
</dbReference>
<evidence type="ECO:0000256" key="11">
    <source>
        <dbReference type="ARBA" id="ARBA00023310"/>
    </source>
</evidence>
<keyword evidence="4 14" id="KW-0138">CF(0)</keyword>
<dbReference type="EMBL" id="AP008927">
    <property type="protein sequence ID" value="BAH58978.1"/>
    <property type="molecule type" value="Genomic_DNA"/>
</dbReference>
<evidence type="ECO:0000256" key="12">
    <source>
        <dbReference type="ARBA" id="ARBA00053067"/>
    </source>
</evidence>
<feature type="transmembrane region" description="Helical" evidence="16">
    <location>
        <begin position="6"/>
        <end position="24"/>
    </location>
</feature>
<evidence type="ECO:0000256" key="8">
    <source>
        <dbReference type="ARBA" id="ARBA00023065"/>
    </source>
</evidence>
<keyword evidence="3 14" id="KW-0813">Transport</keyword>
<evidence type="ECO:0000256" key="16">
    <source>
        <dbReference type="SAM" id="Phobius"/>
    </source>
</evidence>
<dbReference type="RefSeq" id="YP_002907495.1">
    <property type="nucleotide sequence ID" value="NC_012715.1"/>
</dbReference>
<comment type="subcellular location">
    <subcellularLocation>
        <location evidence="1 14">Mitochondrion membrane</location>
        <topology evidence="1 14">Single-pass membrane protein</topology>
    </subcellularLocation>
</comment>
<evidence type="ECO:0000313" key="17">
    <source>
        <dbReference type="EMBL" id="BAH58978.1"/>
    </source>
</evidence>
<evidence type="ECO:0000256" key="4">
    <source>
        <dbReference type="ARBA" id="ARBA00022547"/>
    </source>
</evidence>
<gene>
    <name evidence="17" type="primary">ATP8</name>
</gene>
<keyword evidence="6 14" id="KW-0375">Hydrogen ion transport</keyword>
<comment type="subunit">
    <text evidence="13">Component of the ATP synthase complex composed at least of ATP5F1A/subunit alpha, ATP5F1B/subunit beta, ATP5MC1/subunit c (homooctomer), MT-ATP6/subunit a, MT-ATP8/subunit 8, ATP5ME/subunit e, ATP5MF/subunit f, ATP5MG/subunit g, ATP5MK/subunit k, ATP5MJ/subunit j, ATP5F1C/subunit gamma, ATP5F1D/subunit delta, ATP5F1E/subunit epsilon, ATP5PF/subunit F6, ATP5PB/subunit b, ATP5PD/subunit d, ATP5PO/subunit OSCP. ATP synthase complex consists of a soluble F(1) head domain (subunits alpha(3) and beta(3)) - the catalytic core - and a membrane F(0) domain - the membrane proton channel (subunits c, a, 8, e, f, g, k and j). These two domains are linked by a central stalk (subunits gamma, delta, and epsilon) rotating inside the F1 region and a stationary peripheral stalk (subunits F6, b, d, and OSCP).</text>
</comment>
<evidence type="ECO:0000256" key="5">
    <source>
        <dbReference type="ARBA" id="ARBA00022692"/>
    </source>
</evidence>
<dbReference type="GO" id="GO:0031966">
    <property type="term" value="C:mitochondrial membrane"/>
    <property type="evidence" value="ECO:0007669"/>
    <property type="project" value="UniProtKB-SubCell"/>
</dbReference>
<reference evidence="18" key="2">
    <citation type="journal article" date="2011" name="Proc. R. Soc. Lond., B, Biol. Sci.">
        <title>Remarkable morphological stasis in an extant vertebrate despite tens of millions of years of divergence.</title>
        <authorList>
            <person name="Lavoue S."/>
            <person name="Miya M."/>
            <person name="Arnegard M.E."/>
            <person name="McIntyre P.B."/>
            <person name="Mamonekene V."/>
            <person name="Nishida M."/>
        </authorList>
    </citation>
    <scope>NUCLEOTIDE SEQUENCE</scope>
</reference>
<dbReference type="GO" id="GO:0045259">
    <property type="term" value="C:proton-transporting ATP synthase complex"/>
    <property type="evidence" value="ECO:0007669"/>
    <property type="project" value="UniProtKB-KW"/>
</dbReference>
<evidence type="ECO:0000256" key="14">
    <source>
        <dbReference type="RuleBase" id="RU003661"/>
    </source>
</evidence>
<dbReference type="PANTHER" id="PTHR39937">
    <property type="entry name" value="ATP SYNTHASE PROTEIN 8"/>
    <property type="match status" value="1"/>
</dbReference>
<name>C4IX96_XENNI</name>
<evidence type="ECO:0000256" key="6">
    <source>
        <dbReference type="ARBA" id="ARBA00022781"/>
    </source>
</evidence>
<sequence length="55" mass="6613">MPQLNPAPWLLILLFSWFVLLVMIPPKIMSHHLTDEPTHQTTKKHDSTNWTWPWH</sequence>
<reference evidence="17" key="1">
    <citation type="journal article" date="2009" name="Mol. Phylogenet. Evol.">
        <title>The historical biogeography of the freshwater knifefishes using mitogenomic approaches: a mesozoic origin of the Asian notopterids (Actinopterygii: Osteoglossomorpha).</title>
        <authorList>
            <person name="Inoue J."/>
            <person name="Kumazawa Y."/>
            <person name="Miya M."/>
            <person name="Nishida M."/>
        </authorList>
    </citation>
    <scope>NUCLEOTIDE SEQUENCE</scope>
</reference>
<dbReference type="GeneID" id="7902278"/>
<evidence type="ECO:0000256" key="3">
    <source>
        <dbReference type="ARBA" id="ARBA00022448"/>
    </source>
</evidence>
<keyword evidence="5 14" id="KW-0812">Transmembrane</keyword>
<evidence type="ECO:0000256" key="2">
    <source>
        <dbReference type="ARBA" id="ARBA00008892"/>
    </source>
</evidence>
<dbReference type="AlphaFoldDB" id="C4IX96"/>
<evidence type="ECO:0000256" key="13">
    <source>
        <dbReference type="ARBA" id="ARBA00064647"/>
    </source>
</evidence>
<dbReference type="GO" id="GO:0015078">
    <property type="term" value="F:proton transmembrane transporter activity"/>
    <property type="evidence" value="ECO:0007669"/>
    <property type="project" value="InterPro"/>
</dbReference>
<comment type="function">
    <text evidence="12">Subunit 8, of the mitochondrial membrane ATP synthase complex (F(1)F(0) ATP synthase or Complex V) that produces ATP from ADP in the presence of a proton gradient across the membrane which is generated by electron transport complexes of the respiratory chain. ATP synthase complex consist of a soluble F(1) head domain - the catalytic core - and a membrane F(1) domain - the membrane proton channel. These two domains are linked by a central stalk rotating inside the F(1) region and a stationary peripheral stalk. During catalysis, ATP synthesis in the catalytic domain of F(1) is coupled via a rotary mechanism of the central stalk subunits to proton translocation. In vivo, can only synthesize ATP although its ATP hydrolase activity can be activated artificially in vitro. Part of the complex F(0) domain.</text>
</comment>
<keyword evidence="7 16" id="KW-1133">Transmembrane helix</keyword>
<dbReference type="Pfam" id="PF00895">
    <property type="entry name" value="ATP-synt_8"/>
    <property type="match status" value="1"/>
</dbReference>
<proteinExistence type="inferred from homology"/>
<organism evidence="17">
    <name type="scientific">Xenomystus nigri</name>
    <name type="common">African knifefish</name>
    <name type="synonym">Notopterus nigri</name>
    <dbReference type="NCBI Taxonomy" id="112162"/>
    <lineage>
        <taxon>Eukaryota</taxon>
        <taxon>Metazoa</taxon>
        <taxon>Chordata</taxon>
        <taxon>Craniata</taxon>
        <taxon>Vertebrata</taxon>
        <taxon>Euteleostomi</taxon>
        <taxon>Actinopterygii</taxon>
        <taxon>Neopterygii</taxon>
        <taxon>Teleostei</taxon>
        <taxon>Osteoglossocephala</taxon>
        <taxon>Osteoglossomorpha</taxon>
        <taxon>Osteoglossiformes</taxon>
        <taxon>Notopteridae</taxon>
        <taxon>Xenomystus</taxon>
    </lineage>
</organism>
<dbReference type="InterPro" id="IPR001421">
    <property type="entry name" value="ATP8_metazoa"/>
</dbReference>
<dbReference type="CTD" id="4509"/>
<evidence type="ECO:0000256" key="15">
    <source>
        <dbReference type="SAM" id="MobiDB-lite"/>
    </source>
</evidence>
<evidence type="ECO:0000256" key="10">
    <source>
        <dbReference type="ARBA" id="ARBA00023136"/>
    </source>
</evidence>
<keyword evidence="10 16" id="KW-0472">Membrane</keyword>
<keyword evidence="8 14" id="KW-0406">Ion transport</keyword>
<evidence type="ECO:0000256" key="7">
    <source>
        <dbReference type="ARBA" id="ARBA00022989"/>
    </source>
</evidence>
<comment type="similarity">
    <text evidence="2 14">Belongs to the ATPase protein 8 family.</text>
</comment>
<evidence type="ECO:0000313" key="18">
    <source>
        <dbReference type="EMBL" id="BAJ54263.1"/>
    </source>
</evidence>
<feature type="compositionally biased region" description="Basic and acidic residues" evidence="15">
    <location>
        <begin position="35"/>
        <end position="47"/>
    </location>
</feature>